<organism evidence="3 4">
    <name type="scientific">Planococcus rifietoensis</name>
    <dbReference type="NCBI Taxonomy" id="200991"/>
    <lineage>
        <taxon>Bacteria</taxon>
        <taxon>Bacillati</taxon>
        <taxon>Bacillota</taxon>
        <taxon>Bacilli</taxon>
        <taxon>Bacillales</taxon>
        <taxon>Caryophanaceae</taxon>
        <taxon>Planococcus</taxon>
    </lineage>
</organism>
<evidence type="ECO:0000256" key="1">
    <source>
        <dbReference type="SAM" id="MobiDB-lite"/>
    </source>
</evidence>
<keyword evidence="4" id="KW-1185">Reference proteome</keyword>
<evidence type="ECO:0000313" key="4">
    <source>
        <dbReference type="Proteomes" id="UP000067683"/>
    </source>
</evidence>
<evidence type="ECO:0000313" key="3">
    <source>
        <dbReference type="EMBL" id="ALS76301.1"/>
    </source>
</evidence>
<evidence type="ECO:0000256" key="2">
    <source>
        <dbReference type="SAM" id="SignalP"/>
    </source>
</evidence>
<name>A0A0U2YU12_9BACL</name>
<proteinExistence type="predicted"/>
<feature type="compositionally biased region" description="Acidic residues" evidence="1">
    <location>
        <begin position="38"/>
        <end position="63"/>
    </location>
</feature>
<feature type="chain" id="PRO_5039210504" description="Lipoprotein" evidence="2">
    <location>
        <begin position="23"/>
        <end position="237"/>
    </location>
</feature>
<dbReference type="PROSITE" id="PS51257">
    <property type="entry name" value="PROKAR_LIPOPROTEIN"/>
    <property type="match status" value="1"/>
</dbReference>
<dbReference type="EMBL" id="CP013659">
    <property type="protein sequence ID" value="ALS76301.1"/>
    <property type="molecule type" value="Genomic_DNA"/>
</dbReference>
<keyword evidence="2" id="KW-0732">Signal</keyword>
<dbReference type="AlphaFoldDB" id="A0A0U2YU12"/>
<dbReference type="Proteomes" id="UP000067683">
    <property type="component" value="Chromosome"/>
</dbReference>
<sequence>MKKFSGLLLSAVLLGGCGTAVTDSAEDANNGTGGTETTETEATETETTETEVEATEEAPEDAPIEVTDPTGLQLYMPELGLVKKFQVEDFELTREVLEVSGNQVLEEITFGEAATIEVTEWTESSMNMLIETSELEGERDISIEGLVPMNAPVVMIDEANSTEGEWIVTSNDETLETQAGTFEDVLVVEQVLKSESSDQVTTMTRYFAPDLGFIQEKTVVANGDDKQESVVELVSYE</sequence>
<accession>A0A0U2YU12</accession>
<dbReference type="OrthoDB" id="2426207at2"/>
<protein>
    <recommendedName>
        <fullName evidence="5">Lipoprotein</fullName>
    </recommendedName>
</protein>
<feature type="signal peptide" evidence="2">
    <location>
        <begin position="1"/>
        <end position="22"/>
    </location>
</feature>
<feature type="region of interest" description="Disordered" evidence="1">
    <location>
        <begin position="22"/>
        <end position="65"/>
    </location>
</feature>
<evidence type="ECO:0008006" key="5">
    <source>
        <dbReference type="Google" id="ProtNLM"/>
    </source>
</evidence>
<dbReference type="RefSeq" id="WP_058383003.1">
    <property type="nucleotide sequence ID" value="NZ_CP013659.2"/>
</dbReference>
<reference evidence="3" key="1">
    <citation type="submission" date="2016-01" db="EMBL/GenBank/DDBJ databases">
        <title>Complete genome of Planococcus rifietoensis type strain M8.</title>
        <authorList>
            <person name="See-Too W.S."/>
        </authorList>
    </citation>
    <scope>NUCLEOTIDE SEQUENCE [LARGE SCALE GENOMIC DNA]</scope>
    <source>
        <strain evidence="3">M8</strain>
    </source>
</reference>
<dbReference type="KEGG" id="prt:AUC31_14345"/>
<gene>
    <name evidence="3" type="ORF">AUC31_14345</name>
</gene>